<evidence type="ECO:0000313" key="2">
    <source>
        <dbReference type="Proteomes" id="UP001610334"/>
    </source>
</evidence>
<gene>
    <name evidence="1" type="ORF">BJX63DRAFT_426959</name>
</gene>
<keyword evidence="2" id="KW-1185">Reference proteome</keyword>
<dbReference type="Gene3D" id="3.50.50.60">
    <property type="entry name" value="FAD/NAD(P)-binding domain"/>
    <property type="match status" value="2"/>
</dbReference>
<dbReference type="InterPro" id="IPR036188">
    <property type="entry name" value="FAD/NAD-bd_sf"/>
</dbReference>
<proteinExistence type="predicted"/>
<protein>
    <recommendedName>
        <fullName evidence="3">FAD/NAD(P)-binding domain-containing protein</fullName>
    </recommendedName>
</protein>
<evidence type="ECO:0000313" key="1">
    <source>
        <dbReference type="EMBL" id="KAL2822385.1"/>
    </source>
</evidence>
<name>A0ABR4I3R1_9EURO</name>
<evidence type="ECO:0008006" key="3">
    <source>
        <dbReference type="Google" id="ProtNLM"/>
    </source>
</evidence>
<sequence>MAQMMNLITTPTSRPITVFTDGPVPKVEAMQKALTQIKALKCDIETGKIVKLVPAQAPDVGFTVVLEGGRECKMGYLGHKPSTVLAGADMLTKLGVEIEENPMLGQNIKVVDPTFSTSVRGVFVASDTATPLKAAANAASSGSTAAAGIVQQILAEDIELLMRETKQE</sequence>
<dbReference type="SUPFAM" id="SSF51905">
    <property type="entry name" value="FAD/NAD(P)-binding domain"/>
    <property type="match status" value="1"/>
</dbReference>
<dbReference type="EMBL" id="JBFXLT010000002">
    <property type="protein sequence ID" value="KAL2822385.1"/>
    <property type="molecule type" value="Genomic_DNA"/>
</dbReference>
<comment type="caution">
    <text evidence="1">The sequence shown here is derived from an EMBL/GenBank/DDBJ whole genome shotgun (WGS) entry which is preliminary data.</text>
</comment>
<dbReference type="Proteomes" id="UP001610334">
    <property type="component" value="Unassembled WGS sequence"/>
</dbReference>
<organism evidence="1 2">
    <name type="scientific">Aspergillus granulosus</name>
    <dbReference type="NCBI Taxonomy" id="176169"/>
    <lineage>
        <taxon>Eukaryota</taxon>
        <taxon>Fungi</taxon>
        <taxon>Dikarya</taxon>
        <taxon>Ascomycota</taxon>
        <taxon>Pezizomycotina</taxon>
        <taxon>Eurotiomycetes</taxon>
        <taxon>Eurotiomycetidae</taxon>
        <taxon>Eurotiales</taxon>
        <taxon>Aspergillaceae</taxon>
        <taxon>Aspergillus</taxon>
        <taxon>Aspergillus subgen. Nidulantes</taxon>
    </lineage>
</organism>
<accession>A0ABR4I3R1</accession>
<reference evidence="1 2" key="1">
    <citation type="submission" date="2024-07" db="EMBL/GenBank/DDBJ databases">
        <title>Section-level genome sequencing and comparative genomics of Aspergillus sections Usti and Cavernicolus.</title>
        <authorList>
            <consortium name="Lawrence Berkeley National Laboratory"/>
            <person name="Nybo J.L."/>
            <person name="Vesth T.C."/>
            <person name="Theobald S."/>
            <person name="Frisvad J.C."/>
            <person name="Larsen T.O."/>
            <person name="Kjaerboelling I."/>
            <person name="Rothschild-Mancinelli K."/>
            <person name="Lyhne E.K."/>
            <person name="Kogle M.E."/>
            <person name="Barry K."/>
            <person name="Clum A."/>
            <person name="Na H."/>
            <person name="Ledsgaard L."/>
            <person name="Lin J."/>
            <person name="Lipzen A."/>
            <person name="Kuo A."/>
            <person name="Riley R."/>
            <person name="Mondo S."/>
            <person name="Labutti K."/>
            <person name="Haridas S."/>
            <person name="Pangalinan J."/>
            <person name="Salamov A.A."/>
            <person name="Simmons B.A."/>
            <person name="Magnuson J.K."/>
            <person name="Chen J."/>
            <person name="Drula E."/>
            <person name="Henrissat B."/>
            <person name="Wiebenga A."/>
            <person name="Lubbers R.J."/>
            <person name="Gomes A.C."/>
            <person name="Makela M.R."/>
            <person name="Stajich J."/>
            <person name="Grigoriev I.V."/>
            <person name="Mortensen U.H."/>
            <person name="De Vries R.P."/>
            <person name="Baker S.E."/>
            <person name="Andersen M.R."/>
        </authorList>
    </citation>
    <scope>NUCLEOTIDE SEQUENCE [LARGE SCALE GENOMIC DNA]</scope>
    <source>
        <strain evidence="1 2">CBS 588.65</strain>
    </source>
</reference>